<dbReference type="SUPFAM" id="SSF57850">
    <property type="entry name" value="RING/U-box"/>
    <property type="match status" value="1"/>
</dbReference>
<dbReference type="Pfam" id="PF08606">
    <property type="entry name" value="Prp19"/>
    <property type="match status" value="1"/>
</dbReference>
<evidence type="ECO:0000256" key="1">
    <source>
        <dbReference type="ARBA" id="ARBA00004123"/>
    </source>
</evidence>
<sequence length="499" mass="56136">MSLQYCSITGEPLQEAVVSRKSGHIFEKRIIEKQIQATGQCPITDKPLDLQDLIPVKLNQNIKPRPSNATSIPNIVNILQNEWDVVMLETYNLKQHLETVRQELSHALYQHDAACRVISRVIRERDEARKELAELYAKLGVNPSDQNGMAVENPGLPQEISQEVEQTALTLNKQRKANKKDPNHLAQFPPVDTVSQYSSVDNISLHSTTKPGITCLKIHPEKDLVVTGGIDGSIILYDKKTQKILQSFNEVHKKQINDITFVNYDEKIRIFSAGQDGVVNGIVFDLESNQFIQTYNQNYSKPVTAIDVLPIHYVIATSCQDGTFTFHDARANKELLTVKEYENNLSFTGVKIHPDGHFAALGCSDSSIIIWNIFQNNLVAQLKDESANGEINTLAFSENGYTLASGSKQEGKVRIWDLRKQKCVKILEELSPEYVVFDISAQILAVADKNLIKLYNSKNFNLLSNTEAHTDKVTSIAFAPKTQYFVTCSLDRHLIFHSQ</sequence>
<dbReference type="GO" id="GO:0070534">
    <property type="term" value="P:protein K63-linked ubiquitination"/>
    <property type="evidence" value="ECO:0007669"/>
    <property type="project" value="UniProtKB-UniRule"/>
</dbReference>
<dbReference type="InterPro" id="IPR003613">
    <property type="entry name" value="Ubox_domain"/>
</dbReference>
<dbReference type="PROSITE" id="PS50294">
    <property type="entry name" value="WD_REPEATS_REGION"/>
    <property type="match status" value="1"/>
</dbReference>
<dbReference type="UniPathway" id="UPA00143"/>
<evidence type="ECO:0000256" key="6">
    <source>
        <dbReference type="ARBA" id="ARBA00022679"/>
    </source>
</evidence>
<feature type="repeat" description="WD" evidence="14">
    <location>
        <begin position="466"/>
        <end position="499"/>
    </location>
</feature>
<dbReference type="PANTHER" id="PTHR43995:SF1">
    <property type="entry name" value="PRE-MRNA-PROCESSING FACTOR 19"/>
    <property type="match status" value="1"/>
</dbReference>
<dbReference type="PROSITE" id="PS51698">
    <property type="entry name" value="U_BOX"/>
    <property type="match status" value="1"/>
</dbReference>
<gene>
    <name evidence="17" type="ORF">PPERSA_00554</name>
</gene>
<evidence type="ECO:0000256" key="10">
    <source>
        <dbReference type="ARBA" id="ARBA00022786"/>
    </source>
</evidence>
<dbReference type="SMART" id="SM00504">
    <property type="entry name" value="Ubox"/>
    <property type="match status" value="1"/>
</dbReference>
<dbReference type="PROSITE" id="PS50082">
    <property type="entry name" value="WD_REPEATS_2"/>
    <property type="match status" value="2"/>
</dbReference>
<evidence type="ECO:0000256" key="3">
    <source>
        <dbReference type="ARBA" id="ARBA00006388"/>
    </source>
</evidence>
<evidence type="ECO:0000256" key="14">
    <source>
        <dbReference type="PROSITE-ProRule" id="PRU00221"/>
    </source>
</evidence>
<dbReference type="InterPro" id="IPR038959">
    <property type="entry name" value="Prp19"/>
</dbReference>
<dbReference type="InterPro" id="IPR036322">
    <property type="entry name" value="WD40_repeat_dom_sf"/>
</dbReference>
<dbReference type="SMART" id="SM00320">
    <property type="entry name" value="WD40"/>
    <property type="match status" value="6"/>
</dbReference>
<dbReference type="GO" id="GO:0000974">
    <property type="term" value="C:Prp19 complex"/>
    <property type="evidence" value="ECO:0007669"/>
    <property type="project" value="UniProtKB-UniRule"/>
</dbReference>
<dbReference type="InterPro" id="IPR055340">
    <property type="entry name" value="RING-Ubox_PRP19"/>
</dbReference>
<comment type="catalytic activity">
    <reaction evidence="15">
        <text>S-ubiquitinyl-[E2 ubiquitin-conjugating enzyme]-L-cysteine + [acceptor protein]-L-lysine = [E2 ubiquitin-conjugating enzyme]-L-cysteine + N(6)-ubiquitinyl-[acceptor protein]-L-lysine.</text>
        <dbReference type="EC" id="2.3.2.27"/>
    </reaction>
</comment>
<comment type="subunit">
    <text evidence="15">Homotetramer.</text>
</comment>
<feature type="domain" description="U-box" evidence="16">
    <location>
        <begin position="1"/>
        <end position="73"/>
    </location>
</feature>
<evidence type="ECO:0000256" key="13">
    <source>
        <dbReference type="ARBA" id="ARBA00023242"/>
    </source>
</evidence>
<evidence type="ECO:0000256" key="7">
    <source>
        <dbReference type="ARBA" id="ARBA00022728"/>
    </source>
</evidence>
<dbReference type="GO" id="GO:0061630">
    <property type="term" value="F:ubiquitin protein ligase activity"/>
    <property type="evidence" value="ECO:0007669"/>
    <property type="project" value="UniProtKB-UniRule"/>
</dbReference>
<feature type="repeat" description="WD" evidence="14">
    <location>
        <begin position="213"/>
        <end position="247"/>
    </location>
</feature>
<dbReference type="Gene3D" id="3.30.40.10">
    <property type="entry name" value="Zinc/RING finger domain, C3HC4 (zinc finger)"/>
    <property type="match status" value="1"/>
</dbReference>
<keyword evidence="8" id="KW-0677">Repeat</keyword>
<dbReference type="CDD" id="cd16656">
    <property type="entry name" value="RING-Ubox_PRP19"/>
    <property type="match status" value="1"/>
</dbReference>
<comment type="pathway">
    <text evidence="2 15">Protein modification; protein ubiquitination.</text>
</comment>
<keyword evidence="12 15" id="KW-0234">DNA repair</keyword>
<keyword evidence="9 15" id="KW-0227">DNA damage</keyword>
<keyword evidence="4 14" id="KW-0853">WD repeat</keyword>
<dbReference type="GO" id="GO:0006281">
    <property type="term" value="P:DNA repair"/>
    <property type="evidence" value="ECO:0007669"/>
    <property type="project" value="UniProtKB-KW"/>
</dbReference>
<dbReference type="InterPro" id="IPR013083">
    <property type="entry name" value="Znf_RING/FYVE/PHD"/>
</dbReference>
<dbReference type="Gene3D" id="2.130.10.10">
    <property type="entry name" value="YVTN repeat-like/Quinoprotein amine dehydrogenase"/>
    <property type="match status" value="1"/>
</dbReference>
<reference evidence="17 18" key="1">
    <citation type="journal article" date="2015" name="Sci. Rep.">
        <title>Genome of the facultative scuticociliatosis pathogen Pseudocohnilembus persalinus provides insight into its virulence through horizontal gene transfer.</title>
        <authorList>
            <person name="Xiong J."/>
            <person name="Wang G."/>
            <person name="Cheng J."/>
            <person name="Tian M."/>
            <person name="Pan X."/>
            <person name="Warren A."/>
            <person name="Jiang C."/>
            <person name="Yuan D."/>
            <person name="Miao W."/>
        </authorList>
    </citation>
    <scope>NUCLEOTIDE SEQUENCE [LARGE SCALE GENOMIC DNA]</scope>
    <source>
        <strain evidence="17">36N120E</strain>
    </source>
</reference>
<protein>
    <recommendedName>
        <fullName evidence="15">Pre-mRNA-processing factor 19</fullName>
        <ecNumber evidence="15">2.3.2.27</ecNumber>
    </recommendedName>
</protein>
<dbReference type="InterPro" id="IPR015943">
    <property type="entry name" value="WD40/YVTN_repeat-like_dom_sf"/>
</dbReference>
<evidence type="ECO:0000256" key="8">
    <source>
        <dbReference type="ARBA" id="ARBA00022737"/>
    </source>
</evidence>
<comment type="subcellular location">
    <subcellularLocation>
        <location evidence="1 15">Nucleus</location>
    </subcellularLocation>
</comment>
<comment type="function">
    <text evidence="15">Ubiquitin-protein ligase which is mainly involved pre-mRNA splicing and DNA repair. Required for pre-mRNA splicing as component of the spliceosome.</text>
</comment>
<evidence type="ECO:0000256" key="5">
    <source>
        <dbReference type="ARBA" id="ARBA00022664"/>
    </source>
</evidence>
<dbReference type="Proteomes" id="UP000054937">
    <property type="component" value="Unassembled WGS sequence"/>
</dbReference>
<dbReference type="SUPFAM" id="SSF50978">
    <property type="entry name" value="WD40 repeat-like"/>
    <property type="match status" value="1"/>
</dbReference>
<evidence type="ECO:0000256" key="4">
    <source>
        <dbReference type="ARBA" id="ARBA00022574"/>
    </source>
</evidence>
<evidence type="ECO:0000313" key="17">
    <source>
        <dbReference type="EMBL" id="KRX05253.1"/>
    </source>
</evidence>
<keyword evidence="7 15" id="KW-0747">Spliceosome</keyword>
<proteinExistence type="inferred from homology"/>
<organism evidence="17 18">
    <name type="scientific">Pseudocohnilembus persalinus</name>
    <name type="common">Ciliate</name>
    <dbReference type="NCBI Taxonomy" id="266149"/>
    <lineage>
        <taxon>Eukaryota</taxon>
        <taxon>Sar</taxon>
        <taxon>Alveolata</taxon>
        <taxon>Ciliophora</taxon>
        <taxon>Intramacronucleata</taxon>
        <taxon>Oligohymenophorea</taxon>
        <taxon>Scuticociliatia</taxon>
        <taxon>Philasterida</taxon>
        <taxon>Pseudocohnilembidae</taxon>
        <taxon>Pseudocohnilembus</taxon>
    </lineage>
</organism>
<dbReference type="FunFam" id="3.30.40.10:FF:000027">
    <property type="entry name" value="Pre-mRNA-processing factor 19, putative"/>
    <property type="match status" value="1"/>
</dbReference>
<comment type="similarity">
    <text evidence="3 15">Belongs to the WD repeat PRP19 family.</text>
</comment>
<name>A0A0V0QTM0_PSEPJ</name>
<dbReference type="EMBL" id="LDAU01000109">
    <property type="protein sequence ID" value="KRX05253.1"/>
    <property type="molecule type" value="Genomic_DNA"/>
</dbReference>
<comment type="caution">
    <text evidence="17">The sequence shown here is derived from an EMBL/GenBank/DDBJ whole genome shotgun (WGS) entry which is preliminary data.</text>
</comment>
<dbReference type="OMA" id="SLDQHWA"/>
<evidence type="ECO:0000256" key="2">
    <source>
        <dbReference type="ARBA" id="ARBA00004906"/>
    </source>
</evidence>
<keyword evidence="11 15" id="KW-0508">mRNA splicing</keyword>
<dbReference type="AlphaFoldDB" id="A0A0V0QTM0"/>
<dbReference type="EC" id="2.3.2.27" evidence="15"/>
<dbReference type="GO" id="GO:0071006">
    <property type="term" value="C:U2-type catalytic step 1 spliceosome"/>
    <property type="evidence" value="ECO:0007669"/>
    <property type="project" value="TreeGrafter"/>
</dbReference>
<dbReference type="InterPro" id="IPR013915">
    <property type="entry name" value="Prp19_cc"/>
</dbReference>
<keyword evidence="10 15" id="KW-0833">Ubl conjugation pathway</keyword>
<keyword evidence="13 15" id="KW-0539">Nucleus</keyword>
<dbReference type="FunCoup" id="A0A0V0QTM0">
    <property type="interactions" value="494"/>
</dbReference>
<dbReference type="InterPro" id="IPR001680">
    <property type="entry name" value="WD40_rpt"/>
</dbReference>
<dbReference type="InParanoid" id="A0A0V0QTM0"/>
<dbReference type="GO" id="GO:0005737">
    <property type="term" value="C:cytoplasm"/>
    <property type="evidence" value="ECO:0007669"/>
    <property type="project" value="TreeGrafter"/>
</dbReference>
<evidence type="ECO:0000256" key="12">
    <source>
        <dbReference type="ARBA" id="ARBA00023204"/>
    </source>
</evidence>
<dbReference type="CDD" id="cd00200">
    <property type="entry name" value="WD40"/>
    <property type="match status" value="1"/>
</dbReference>
<keyword evidence="6 15" id="KW-0808">Transferase</keyword>
<dbReference type="Pfam" id="PF00400">
    <property type="entry name" value="WD40"/>
    <property type="match status" value="4"/>
</dbReference>
<evidence type="ECO:0000256" key="15">
    <source>
        <dbReference type="RuleBase" id="RU367101"/>
    </source>
</evidence>
<accession>A0A0V0QTM0</accession>
<evidence type="ECO:0000256" key="9">
    <source>
        <dbReference type="ARBA" id="ARBA00022763"/>
    </source>
</evidence>
<keyword evidence="5 15" id="KW-0507">mRNA processing</keyword>
<evidence type="ECO:0000256" key="11">
    <source>
        <dbReference type="ARBA" id="ARBA00023187"/>
    </source>
</evidence>
<keyword evidence="18" id="KW-1185">Reference proteome</keyword>
<dbReference type="GO" id="GO:0000398">
    <property type="term" value="P:mRNA splicing, via spliceosome"/>
    <property type="evidence" value="ECO:0007669"/>
    <property type="project" value="InterPro"/>
</dbReference>
<evidence type="ECO:0000313" key="18">
    <source>
        <dbReference type="Proteomes" id="UP000054937"/>
    </source>
</evidence>
<evidence type="ECO:0000259" key="16">
    <source>
        <dbReference type="PROSITE" id="PS51698"/>
    </source>
</evidence>
<dbReference type="OrthoDB" id="687049at2759"/>
<dbReference type="PANTHER" id="PTHR43995">
    <property type="entry name" value="PRE-MRNA-PROCESSING FACTOR 19"/>
    <property type="match status" value="1"/>
</dbReference>